<feature type="compositionally biased region" description="Basic and acidic residues" evidence="3">
    <location>
        <begin position="25"/>
        <end position="42"/>
    </location>
</feature>
<feature type="region of interest" description="Disordered" evidence="3">
    <location>
        <begin position="1"/>
        <end position="86"/>
    </location>
</feature>
<dbReference type="Gene3D" id="1.20.1250.20">
    <property type="entry name" value="MFS general substrate transporter like domains"/>
    <property type="match status" value="2"/>
</dbReference>
<comment type="subcellular location">
    <subcellularLocation>
        <location evidence="1">Membrane</location>
        <topology evidence="1">Multi-pass membrane protein</topology>
    </subcellularLocation>
</comment>
<sequence length="506" mass="54304">MSTLTSSTSPTATDAITRYTQEENQPTHRRNDSYSIWPERENSINPTPTLANTVPSENASLEKTPPPSSPSFTYSSTSEEDTAEKEGGLRAWSTVAGSALVYFASFGIISSFGFFQDYYREHLPTVPASTISFVGTVQITLMNILAAPAGTLFDWYGVKALYIFSGITSSCALLTLSFLHIHSWLLWQIFLVQGVFLGIAIAFGAQPALVVVGRHFVRRRALVMGIVAAAGSVGGVCFPLIFARLNGLPGIGYAWALRVVALMVALCYMIALLISRAKLTDVPDKSLRQLLDFRGFLDRRYSVLCVGSFIAMLGQFVPYYYISSYMSDTNPESPAKDYLLPLMNACSFLGRILGGFAADKTGPANAVYPMTISSGILCLGAWAVTSSVPVLVCFVVLYGLCSGVFIAVLPVIVAQITPAVKIGGRIGAFYSVCAVAQLVGSPIGGTLIKRKVTSDGKSAGRGAGGDREEDSAYLGLILFAGSTMLVGGIVILASRWLHDRSLRSRF</sequence>
<evidence type="ECO:0000313" key="7">
    <source>
        <dbReference type="Proteomes" id="UP001152607"/>
    </source>
</evidence>
<dbReference type="GO" id="GO:0022857">
    <property type="term" value="F:transmembrane transporter activity"/>
    <property type="evidence" value="ECO:0007669"/>
    <property type="project" value="InterPro"/>
</dbReference>
<protein>
    <recommendedName>
        <fullName evidence="5">Major facilitator superfamily (MFS) profile domain-containing protein</fullName>
    </recommendedName>
</protein>
<feature type="transmembrane region" description="Helical" evidence="4">
    <location>
        <begin position="185"/>
        <end position="209"/>
    </location>
</feature>
<evidence type="ECO:0000313" key="6">
    <source>
        <dbReference type="EMBL" id="CAI6337242.1"/>
    </source>
</evidence>
<dbReference type="InterPro" id="IPR011701">
    <property type="entry name" value="MFS"/>
</dbReference>
<evidence type="ECO:0000256" key="2">
    <source>
        <dbReference type="ARBA" id="ARBA00006727"/>
    </source>
</evidence>
<evidence type="ECO:0000259" key="5">
    <source>
        <dbReference type="PROSITE" id="PS50850"/>
    </source>
</evidence>
<proteinExistence type="inferred from homology"/>
<dbReference type="InterPro" id="IPR036259">
    <property type="entry name" value="MFS_trans_sf"/>
</dbReference>
<feature type="transmembrane region" description="Helical" evidence="4">
    <location>
        <begin position="255"/>
        <end position="275"/>
    </location>
</feature>
<evidence type="ECO:0000256" key="4">
    <source>
        <dbReference type="SAM" id="Phobius"/>
    </source>
</evidence>
<feature type="transmembrane region" description="Helical" evidence="4">
    <location>
        <begin position="365"/>
        <end position="383"/>
    </location>
</feature>
<accession>A0A9W4ULK1</accession>
<dbReference type="AlphaFoldDB" id="A0A9W4ULK1"/>
<feature type="transmembrane region" description="Helical" evidence="4">
    <location>
        <begin position="160"/>
        <end position="179"/>
    </location>
</feature>
<dbReference type="Pfam" id="PF07690">
    <property type="entry name" value="MFS_1"/>
    <property type="match status" value="1"/>
</dbReference>
<feature type="transmembrane region" description="Helical" evidence="4">
    <location>
        <begin position="472"/>
        <end position="497"/>
    </location>
</feature>
<keyword evidence="4" id="KW-0472">Membrane</keyword>
<feature type="transmembrane region" description="Helical" evidence="4">
    <location>
        <begin position="99"/>
        <end position="119"/>
    </location>
</feature>
<keyword evidence="4" id="KW-0812">Transmembrane</keyword>
<evidence type="ECO:0000256" key="1">
    <source>
        <dbReference type="ARBA" id="ARBA00004141"/>
    </source>
</evidence>
<dbReference type="OrthoDB" id="6509908at2759"/>
<gene>
    <name evidence="6" type="ORF">PDIGIT_LOCUS10351</name>
</gene>
<dbReference type="GO" id="GO:0016020">
    <property type="term" value="C:membrane"/>
    <property type="evidence" value="ECO:0007669"/>
    <property type="project" value="UniProtKB-SubCell"/>
</dbReference>
<feature type="transmembrane region" description="Helical" evidence="4">
    <location>
        <begin position="131"/>
        <end position="153"/>
    </location>
</feature>
<feature type="compositionally biased region" description="Polar residues" evidence="3">
    <location>
        <begin position="43"/>
        <end position="61"/>
    </location>
</feature>
<comment type="similarity">
    <text evidence="2">Belongs to the major facilitator superfamily. Monocarboxylate porter (TC 2.A.1.13) family.</text>
</comment>
<dbReference type="Proteomes" id="UP001152607">
    <property type="component" value="Unassembled WGS sequence"/>
</dbReference>
<feature type="domain" description="Major facilitator superfamily (MFS) profile" evidence="5">
    <location>
        <begin position="300"/>
        <end position="506"/>
    </location>
</feature>
<feature type="transmembrane region" description="Helical" evidence="4">
    <location>
        <begin position="221"/>
        <end position="243"/>
    </location>
</feature>
<dbReference type="PANTHER" id="PTHR11360:SF281">
    <property type="entry name" value="ASPYRIDONES EFFLUX PROTEIN APDF-RELATED"/>
    <property type="match status" value="1"/>
</dbReference>
<feature type="transmembrane region" description="Helical" evidence="4">
    <location>
        <begin position="301"/>
        <end position="322"/>
    </location>
</feature>
<reference evidence="6" key="1">
    <citation type="submission" date="2023-01" db="EMBL/GenBank/DDBJ databases">
        <authorList>
            <person name="Van Ghelder C."/>
            <person name="Rancurel C."/>
        </authorList>
    </citation>
    <scope>NUCLEOTIDE SEQUENCE</scope>
    <source>
        <strain evidence="6">CNCM I-4278</strain>
    </source>
</reference>
<dbReference type="InterPro" id="IPR020846">
    <property type="entry name" value="MFS_dom"/>
</dbReference>
<feature type="transmembrane region" description="Helical" evidence="4">
    <location>
        <begin position="338"/>
        <end position="358"/>
    </location>
</feature>
<feature type="transmembrane region" description="Helical" evidence="4">
    <location>
        <begin position="426"/>
        <end position="448"/>
    </location>
</feature>
<name>A0A9W4ULK1_9PLEO</name>
<feature type="transmembrane region" description="Helical" evidence="4">
    <location>
        <begin position="389"/>
        <end position="414"/>
    </location>
</feature>
<dbReference type="EMBL" id="CAOQHR010000007">
    <property type="protein sequence ID" value="CAI6337242.1"/>
    <property type="molecule type" value="Genomic_DNA"/>
</dbReference>
<dbReference type="PANTHER" id="PTHR11360">
    <property type="entry name" value="MONOCARBOXYLATE TRANSPORTER"/>
    <property type="match status" value="1"/>
</dbReference>
<organism evidence="6 7">
    <name type="scientific">Periconia digitata</name>
    <dbReference type="NCBI Taxonomy" id="1303443"/>
    <lineage>
        <taxon>Eukaryota</taxon>
        <taxon>Fungi</taxon>
        <taxon>Dikarya</taxon>
        <taxon>Ascomycota</taxon>
        <taxon>Pezizomycotina</taxon>
        <taxon>Dothideomycetes</taxon>
        <taxon>Pleosporomycetidae</taxon>
        <taxon>Pleosporales</taxon>
        <taxon>Massarineae</taxon>
        <taxon>Periconiaceae</taxon>
        <taxon>Periconia</taxon>
    </lineage>
</organism>
<dbReference type="SUPFAM" id="SSF103473">
    <property type="entry name" value="MFS general substrate transporter"/>
    <property type="match status" value="1"/>
</dbReference>
<feature type="compositionally biased region" description="Low complexity" evidence="3">
    <location>
        <begin position="1"/>
        <end position="13"/>
    </location>
</feature>
<evidence type="ECO:0000256" key="3">
    <source>
        <dbReference type="SAM" id="MobiDB-lite"/>
    </source>
</evidence>
<keyword evidence="7" id="KW-1185">Reference proteome</keyword>
<dbReference type="PROSITE" id="PS50850">
    <property type="entry name" value="MFS"/>
    <property type="match status" value="1"/>
</dbReference>
<keyword evidence="4" id="KW-1133">Transmembrane helix</keyword>
<comment type="caution">
    <text evidence="6">The sequence shown here is derived from an EMBL/GenBank/DDBJ whole genome shotgun (WGS) entry which is preliminary data.</text>
</comment>
<dbReference type="InterPro" id="IPR050327">
    <property type="entry name" value="Proton-linked_MCT"/>
</dbReference>